<protein>
    <submittedName>
        <fullName evidence="4">Uncharacterized protein</fullName>
    </submittedName>
</protein>
<feature type="compositionally biased region" description="Acidic residues" evidence="3">
    <location>
        <begin position="584"/>
        <end position="593"/>
    </location>
</feature>
<feature type="region of interest" description="Disordered" evidence="3">
    <location>
        <begin position="242"/>
        <end position="261"/>
    </location>
</feature>
<feature type="region of interest" description="Disordered" evidence="3">
    <location>
        <begin position="1"/>
        <end position="27"/>
    </location>
</feature>
<dbReference type="InterPro" id="IPR013083">
    <property type="entry name" value="Znf_RING/FYVE/PHD"/>
</dbReference>
<evidence type="ECO:0000313" key="5">
    <source>
        <dbReference type="Proteomes" id="UP000751190"/>
    </source>
</evidence>
<dbReference type="PROSITE" id="PS00626">
    <property type="entry name" value="RCC1_2"/>
    <property type="match status" value="1"/>
</dbReference>
<evidence type="ECO:0000256" key="3">
    <source>
        <dbReference type="SAM" id="MobiDB-lite"/>
    </source>
</evidence>
<feature type="compositionally biased region" description="Gly residues" evidence="3">
    <location>
        <begin position="242"/>
        <end position="254"/>
    </location>
</feature>
<dbReference type="InterPro" id="IPR013783">
    <property type="entry name" value="Ig-like_fold"/>
</dbReference>
<dbReference type="InterPro" id="IPR014756">
    <property type="entry name" value="Ig_E-set"/>
</dbReference>
<feature type="repeat" description="RCC1" evidence="2">
    <location>
        <begin position="144"/>
        <end position="215"/>
    </location>
</feature>
<dbReference type="PANTHER" id="PTHR22870:SF408">
    <property type="entry name" value="OS09G0560450 PROTEIN"/>
    <property type="match status" value="1"/>
</dbReference>
<evidence type="ECO:0000256" key="1">
    <source>
        <dbReference type="ARBA" id="ARBA00022737"/>
    </source>
</evidence>
<organism evidence="4 5">
    <name type="scientific">Diacronema lutheri</name>
    <name type="common">Unicellular marine alga</name>
    <name type="synonym">Monochrysis lutheri</name>
    <dbReference type="NCBI Taxonomy" id="2081491"/>
    <lineage>
        <taxon>Eukaryota</taxon>
        <taxon>Haptista</taxon>
        <taxon>Haptophyta</taxon>
        <taxon>Pavlovophyceae</taxon>
        <taxon>Pavlovales</taxon>
        <taxon>Pavlovaceae</taxon>
        <taxon>Diacronema</taxon>
    </lineage>
</organism>
<reference evidence="4" key="1">
    <citation type="submission" date="2021-05" db="EMBL/GenBank/DDBJ databases">
        <title>The genome of the haptophyte Pavlova lutheri (Diacronema luteri, Pavlovales) - a model for lipid biosynthesis in eukaryotic algae.</title>
        <authorList>
            <person name="Hulatt C.J."/>
            <person name="Posewitz M.C."/>
        </authorList>
    </citation>
    <scope>NUCLEOTIDE SEQUENCE</scope>
    <source>
        <strain evidence="4">NIVA-4/92</strain>
    </source>
</reference>
<dbReference type="InterPro" id="IPR009091">
    <property type="entry name" value="RCC1/BLIP-II"/>
</dbReference>
<dbReference type="PANTHER" id="PTHR22870">
    <property type="entry name" value="REGULATOR OF CHROMOSOME CONDENSATION"/>
    <property type="match status" value="1"/>
</dbReference>
<dbReference type="Gene3D" id="3.30.40.10">
    <property type="entry name" value="Zinc/RING finger domain, C3HC4 (zinc finger)"/>
    <property type="match status" value="1"/>
</dbReference>
<dbReference type="Pfam" id="PF00415">
    <property type="entry name" value="RCC1"/>
    <property type="match status" value="1"/>
</dbReference>
<proteinExistence type="predicted"/>
<feature type="repeat" description="RCC1" evidence="2">
    <location>
        <begin position="304"/>
        <end position="357"/>
    </location>
</feature>
<feature type="region of interest" description="Disordered" evidence="3">
    <location>
        <begin position="1023"/>
        <end position="1060"/>
    </location>
</feature>
<dbReference type="AlphaFoldDB" id="A0A8J6C4I5"/>
<accession>A0A8J6C4I5</accession>
<feature type="repeat" description="RCC1" evidence="2">
    <location>
        <begin position="42"/>
        <end position="92"/>
    </location>
</feature>
<dbReference type="Pfam" id="PF13540">
    <property type="entry name" value="RCC1_2"/>
    <property type="match status" value="4"/>
</dbReference>
<feature type="compositionally biased region" description="Basic and acidic residues" evidence="3">
    <location>
        <begin position="963"/>
        <end position="988"/>
    </location>
</feature>
<sequence length="1161" mass="116782">MKGLDVDELEATTGAEGAREAAARPLRRARSRAARVDEDGAGVLFAFGYNEFSQCGIDRSMSVPLPRLVPALERRIVSVSAGAFHTLATTDEGAVLACGRNVHGQLGIGGRADSTSLAPVQRLPHFAVGVACGAHHSVIVTRRGLVFCCGLATLGRLGLGSAVGGGGGRGVGRGADGGSRNVEDVLEPELVASLVGVRVVQVACGFAHTLARTRAGGVVAWGANDAGQCGIGAGVGAGAAGAGAGGERAGGEGASGAPRRAPASAPVADVITTPITVGGLPSPCAHVACGDFHSVCLLSDGSSCAAFSWGEGRWGRLGHGGHQSERSPRWIEGLQLGVAPLRTVAAGGASSAAIDGAGVLWTWGSAAFGAGGHASMADALTPTPVRAFAPAVARAWESRSPPLKKAPLCALTLDVPFDPVTTHCGHTFSRAALDGLRTSATPAAALCPVCRAALANAEAPCFGLELDNRYVHDPALDGLAARSDGGGARDDDGGGARDDGVGARDDDGVGARGDDGGGARDGGALFGSVRVTSVDCGEDHMAACDSEGTLFSWGRDSHGRLGRAPAAGRPRARRAPERSATDAMADEAEEGGDENAGGAGCVSGGLAVGLVDDRAWATLLPGYHPRVVVCGGSHTLALARSRPPAAASEASAAVVHAPTSVLLGCEGEPREARERGATATPGGLDGGIVRVLAGATLRLAVQARDANGNDVSTGGAQFLATLVPAVAPPPAPPRLRRAATMGAPGAPAGGEHTACAFADAPPALRAFGPPPAGHRMTVSDEGGGSYALTCDVTRSGTYHVDVRLVTAGGGPAAHAAPPTTLRDADERGMPIANSGARVVVVADDAYALRSALVPVAPSTSLARAVAGRRETFRILTADRHGNRLRRGGVPFRARLDHLTAEGASTAAAIVDNGDGTYTASYALLVAGRACLRCQLITPPGPLADAQAPPCAEGEGEAAASARGDGDGDGDARLRRDRSSAASPRRGEGNEWVGHTVGDGPIFVHVAPGDPSAAHSTCELLVQSSRARSESMADDESMESMADDDSGREGESSGAGLRRQADGSFACAPGTVVRWRVAVRDEQGNMLPAASALPILSVACAAAAQAEACVRACSDGALIAELRVRASGIFFATVMLGKRERVGPPYKLVVGSNAVSVTLLSH</sequence>
<feature type="compositionally biased region" description="Basic and acidic residues" evidence="3">
    <location>
        <begin position="487"/>
        <end position="518"/>
    </location>
</feature>
<feature type="region of interest" description="Disordered" evidence="3">
    <location>
        <begin position="943"/>
        <end position="997"/>
    </location>
</feature>
<dbReference type="PROSITE" id="PS50012">
    <property type="entry name" value="RCC1_3"/>
    <property type="match status" value="6"/>
</dbReference>
<dbReference type="Gene3D" id="2.130.10.30">
    <property type="entry name" value="Regulator of chromosome condensation 1/beta-lactamase-inhibitor protein II"/>
    <property type="match status" value="3"/>
</dbReference>
<dbReference type="Gene3D" id="2.60.40.10">
    <property type="entry name" value="Immunoglobulins"/>
    <property type="match status" value="2"/>
</dbReference>
<feature type="region of interest" description="Disordered" evidence="3">
    <location>
        <begin position="555"/>
        <end position="598"/>
    </location>
</feature>
<feature type="compositionally biased region" description="Acidic residues" evidence="3">
    <location>
        <begin position="1"/>
        <end position="10"/>
    </location>
</feature>
<gene>
    <name evidence="4" type="ORF">KFE25_014084</name>
</gene>
<dbReference type="SUPFAM" id="SSF81296">
    <property type="entry name" value="E set domains"/>
    <property type="match status" value="1"/>
</dbReference>
<feature type="repeat" description="RCC1" evidence="2">
    <location>
        <begin position="93"/>
        <end position="143"/>
    </location>
</feature>
<name>A0A8J6C4I5_DIALT</name>
<comment type="caution">
    <text evidence="4">The sequence shown here is derived from an EMBL/GenBank/DDBJ whole genome shotgun (WGS) entry which is preliminary data.</text>
</comment>
<dbReference type="OrthoDB" id="16281at2759"/>
<feature type="region of interest" description="Disordered" evidence="3">
    <location>
        <begin position="481"/>
        <end position="524"/>
    </location>
</feature>
<dbReference type="Proteomes" id="UP000751190">
    <property type="component" value="Unassembled WGS sequence"/>
</dbReference>
<dbReference type="SUPFAM" id="SSF50985">
    <property type="entry name" value="RCC1/BLIP-II"/>
    <property type="match status" value="2"/>
</dbReference>
<keyword evidence="5" id="KW-1185">Reference proteome</keyword>
<dbReference type="EMBL" id="JAGTXO010000073">
    <property type="protein sequence ID" value="KAG8457355.1"/>
    <property type="molecule type" value="Genomic_DNA"/>
</dbReference>
<keyword evidence="1" id="KW-0677">Repeat</keyword>
<dbReference type="InterPro" id="IPR051210">
    <property type="entry name" value="Ub_ligase/GEF_domain"/>
</dbReference>
<dbReference type="InterPro" id="IPR000408">
    <property type="entry name" value="Reg_chr_condens"/>
</dbReference>
<feature type="compositionally biased region" description="Acidic residues" evidence="3">
    <location>
        <begin position="1031"/>
        <end position="1043"/>
    </location>
</feature>
<feature type="repeat" description="RCC1" evidence="2">
    <location>
        <begin position="216"/>
        <end position="300"/>
    </location>
</feature>
<dbReference type="SUPFAM" id="SSF57850">
    <property type="entry name" value="RING/U-box"/>
    <property type="match status" value="1"/>
</dbReference>
<evidence type="ECO:0000256" key="2">
    <source>
        <dbReference type="PROSITE-ProRule" id="PRU00235"/>
    </source>
</evidence>
<evidence type="ECO:0000313" key="4">
    <source>
        <dbReference type="EMBL" id="KAG8457355.1"/>
    </source>
</evidence>
<feature type="repeat" description="RCC1" evidence="2">
    <location>
        <begin position="548"/>
        <end position="641"/>
    </location>
</feature>